<dbReference type="AlphaFoldDB" id="A0A3M8D8E5"/>
<evidence type="ECO:0000313" key="2">
    <source>
        <dbReference type="EMBL" id="RNB84228.1"/>
    </source>
</evidence>
<keyword evidence="3" id="KW-1185">Reference proteome</keyword>
<accession>A0A3M8D8E5</accession>
<name>A0A3M8D8E5_9BACL</name>
<feature type="coiled-coil region" evidence="1">
    <location>
        <begin position="300"/>
        <end position="327"/>
    </location>
</feature>
<keyword evidence="1" id="KW-0175">Coiled coil</keyword>
<organism evidence="2 3">
    <name type="scientific">Brevibacillus nitrificans</name>
    <dbReference type="NCBI Taxonomy" id="651560"/>
    <lineage>
        <taxon>Bacteria</taxon>
        <taxon>Bacillati</taxon>
        <taxon>Bacillota</taxon>
        <taxon>Bacilli</taxon>
        <taxon>Bacillales</taxon>
        <taxon>Paenibacillaceae</taxon>
        <taxon>Brevibacillus</taxon>
    </lineage>
</organism>
<proteinExistence type="predicted"/>
<reference evidence="2 3" key="1">
    <citation type="submission" date="2018-10" db="EMBL/GenBank/DDBJ databases">
        <title>Phylogenomics of Brevibacillus.</title>
        <authorList>
            <person name="Dunlap C."/>
        </authorList>
    </citation>
    <scope>NUCLEOTIDE SEQUENCE [LARGE SCALE GENOMIC DNA]</scope>
    <source>
        <strain evidence="2 3">JCM 15774</strain>
    </source>
</reference>
<dbReference type="EMBL" id="RHHU01000010">
    <property type="protein sequence ID" value="RNB84228.1"/>
    <property type="molecule type" value="Genomic_DNA"/>
</dbReference>
<evidence type="ECO:0000313" key="3">
    <source>
        <dbReference type="Proteomes" id="UP000269573"/>
    </source>
</evidence>
<comment type="caution">
    <text evidence="2">The sequence shown here is derived from an EMBL/GenBank/DDBJ whole genome shotgun (WGS) entry which is preliminary data.</text>
</comment>
<gene>
    <name evidence="2" type="ORF">EDM59_17165</name>
</gene>
<dbReference type="RefSeq" id="WP_122924708.1">
    <property type="nucleotide sequence ID" value="NZ_RHHU01000010.1"/>
</dbReference>
<dbReference type="Proteomes" id="UP000269573">
    <property type="component" value="Unassembled WGS sequence"/>
</dbReference>
<protein>
    <submittedName>
        <fullName evidence="2">Uncharacterized protein</fullName>
    </submittedName>
</protein>
<sequence length="345" mass="37969">MGKKKNRVFIVIALIVLAAAGFAGSRLLGGVSVAEGYVHEEENRMIFAKVIPNADQTRVEVVDNFVETQDSIPVLKSETYDYTGTMDGEKLTLQSQSGGVMEATVSAGELVFQSPFQEGGQVPAKLLASTPVQYQKQLETMTNRINEQAEVKKKEVAEKQAKEKERVEFAKKVEKTDRLAADLVENAQYLTDLQFPDEAAVYQSHVSELQGLLDEIKLYAGQPALQMTEYEVMKETAGAMKVLVDGMSSMNDSIQDKKRRMADITGVLETDLTDIKATWEEIKAKAPKPEVRQKAVDAAVKAAEEAIGQAKKRISSIEAERDTASQKADKLYGEANAFLSKVKPK</sequence>
<evidence type="ECO:0000256" key="1">
    <source>
        <dbReference type="SAM" id="Coils"/>
    </source>
</evidence>